<evidence type="ECO:0000256" key="1">
    <source>
        <dbReference type="SAM" id="MobiDB-lite"/>
    </source>
</evidence>
<dbReference type="Gramene" id="OIT21147">
    <property type="protein sequence ID" value="OIT21147"/>
    <property type="gene ID" value="A4A49_41328"/>
</dbReference>
<dbReference type="PANTHER" id="PTHR31286">
    <property type="entry name" value="GLYCINE-RICH CELL WALL STRUCTURAL PROTEIN 1.8-LIKE"/>
    <property type="match status" value="1"/>
</dbReference>
<reference evidence="3" key="1">
    <citation type="submission" date="2016-11" db="EMBL/GenBank/DDBJ databases">
        <title>The genome of Nicotiana attenuata.</title>
        <authorList>
            <person name="Xu S."/>
            <person name="Brockmoeller T."/>
            <person name="Gaquerel E."/>
            <person name="Navarro A."/>
            <person name="Kuhl H."/>
            <person name="Gase K."/>
            <person name="Ling Z."/>
            <person name="Zhou W."/>
            <person name="Kreitzer C."/>
            <person name="Stanke M."/>
            <person name="Tang H."/>
            <person name="Lyons E."/>
            <person name="Pandey P."/>
            <person name="Pandey S.P."/>
            <person name="Timmermann B."/>
            <person name="Baldwin I.T."/>
        </authorList>
    </citation>
    <scope>NUCLEOTIDE SEQUENCE [LARGE SCALE GENOMIC DNA]</scope>
    <source>
        <strain evidence="3">UT</strain>
    </source>
</reference>
<evidence type="ECO:0000313" key="3">
    <source>
        <dbReference type="EMBL" id="OIT21147.1"/>
    </source>
</evidence>
<keyword evidence="4" id="KW-1185">Reference proteome</keyword>
<gene>
    <name evidence="3" type="ORF">A4A49_41328</name>
</gene>
<dbReference type="PANTHER" id="PTHR31286:SF164">
    <property type="entry name" value="ZINC FINGER, CCHC-TYPE"/>
    <property type="match status" value="1"/>
</dbReference>
<feature type="compositionally biased region" description="Polar residues" evidence="1">
    <location>
        <begin position="306"/>
        <end position="324"/>
    </location>
</feature>
<sequence>MANQPSDPIDTKLDYATKVISLSIAPTPSNCHGRESVISIHTMHNCMPAVLFKATDYYGVMAEECKLTIVGRFLKPRPQIDKIRSKFKELISIKGSVKIGVYDMYNVFLDFTNDKDFNSVWFRRVIEIEGQQMWLQKWSPDFKSEEDLHIAPVWVLLLGLPFHMHTWNYVKQVVSAIGTPLEMDLAIKGRTRPSMAKGVPKYCKFCRKLGHNLVNCRALERKKAAENRELEAQKTADNQNEDNRGIVDQNLKAGTAFNREAAKQIDHAENQNEANRGIVDQNLEAGTAFNREAAKQIDQNRESESAESGTAVNNEQTENRITPKQKSEIEFDKPLQQPSSNIRERFRKKTKKEQAGKTT</sequence>
<dbReference type="AlphaFoldDB" id="A0A1J6KE99"/>
<dbReference type="EMBL" id="MJEQ01004563">
    <property type="protein sequence ID" value="OIT21147.1"/>
    <property type="molecule type" value="Genomic_DNA"/>
</dbReference>
<dbReference type="Proteomes" id="UP000187609">
    <property type="component" value="Unassembled WGS sequence"/>
</dbReference>
<feature type="domain" description="DUF4283" evidence="2">
    <location>
        <begin position="62"/>
        <end position="146"/>
    </location>
</feature>
<accession>A0A1J6KE99</accession>
<proteinExistence type="predicted"/>
<name>A0A1J6KE99_NICAT</name>
<evidence type="ECO:0000313" key="4">
    <source>
        <dbReference type="Proteomes" id="UP000187609"/>
    </source>
</evidence>
<evidence type="ECO:0000259" key="2">
    <source>
        <dbReference type="Pfam" id="PF14111"/>
    </source>
</evidence>
<feature type="region of interest" description="Disordered" evidence="1">
    <location>
        <begin position="296"/>
        <end position="359"/>
    </location>
</feature>
<dbReference type="Pfam" id="PF14111">
    <property type="entry name" value="DUF4283"/>
    <property type="match status" value="1"/>
</dbReference>
<organism evidence="3 4">
    <name type="scientific">Nicotiana attenuata</name>
    <name type="common">Coyote tobacco</name>
    <dbReference type="NCBI Taxonomy" id="49451"/>
    <lineage>
        <taxon>Eukaryota</taxon>
        <taxon>Viridiplantae</taxon>
        <taxon>Streptophyta</taxon>
        <taxon>Embryophyta</taxon>
        <taxon>Tracheophyta</taxon>
        <taxon>Spermatophyta</taxon>
        <taxon>Magnoliopsida</taxon>
        <taxon>eudicotyledons</taxon>
        <taxon>Gunneridae</taxon>
        <taxon>Pentapetalae</taxon>
        <taxon>asterids</taxon>
        <taxon>lamiids</taxon>
        <taxon>Solanales</taxon>
        <taxon>Solanaceae</taxon>
        <taxon>Nicotianoideae</taxon>
        <taxon>Nicotianeae</taxon>
        <taxon>Nicotiana</taxon>
    </lineage>
</organism>
<comment type="caution">
    <text evidence="3">The sequence shown here is derived from an EMBL/GenBank/DDBJ whole genome shotgun (WGS) entry which is preliminary data.</text>
</comment>
<protein>
    <recommendedName>
        <fullName evidence="2">DUF4283 domain-containing protein</fullName>
    </recommendedName>
</protein>
<dbReference type="InterPro" id="IPR025558">
    <property type="entry name" value="DUF4283"/>
</dbReference>
<dbReference type="InterPro" id="IPR040256">
    <property type="entry name" value="At4g02000-like"/>
</dbReference>